<evidence type="ECO:0000256" key="1">
    <source>
        <dbReference type="SAM" id="Phobius"/>
    </source>
</evidence>
<dbReference type="Proteomes" id="UP000527143">
    <property type="component" value="Unassembled WGS sequence"/>
</dbReference>
<dbReference type="PANTHER" id="PTHR35813">
    <property type="entry name" value="INNER MEMBRANE PROTEIN YBAN"/>
    <property type="match status" value="1"/>
</dbReference>
<dbReference type="AlphaFoldDB" id="A0A840YBU2"/>
<keyword evidence="1" id="KW-0472">Membrane</keyword>
<comment type="caution">
    <text evidence="2">The sequence shown here is derived from an EMBL/GenBank/DDBJ whole genome shotgun (WGS) entry which is preliminary data.</text>
</comment>
<keyword evidence="3" id="KW-1185">Reference proteome</keyword>
<keyword evidence="1" id="KW-0812">Transmembrane</keyword>
<proteinExistence type="predicted"/>
<dbReference type="GO" id="GO:0005886">
    <property type="term" value="C:plasma membrane"/>
    <property type="evidence" value="ECO:0007669"/>
    <property type="project" value="TreeGrafter"/>
</dbReference>
<dbReference type="Pfam" id="PF04304">
    <property type="entry name" value="DUF454"/>
    <property type="match status" value="1"/>
</dbReference>
<dbReference type="EMBL" id="JACIJF010000003">
    <property type="protein sequence ID" value="MBB5710314.1"/>
    <property type="molecule type" value="Genomic_DNA"/>
</dbReference>
<feature type="transmembrane region" description="Helical" evidence="1">
    <location>
        <begin position="79"/>
        <end position="98"/>
    </location>
</feature>
<reference evidence="2 3" key="1">
    <citation type="submission" date="2020-08" db="EMBL/GenBank/DDBJ databases">
        <title>Genomic Encyclopedia of Type Strains, Phase IV (KMG-IV): sequencing the most valuable type-strain genomes for metagenomic binning, comparative biology and taxonomic classification.</title>
        <authorList>
            <person name="Goeker M."/>
        </authorList>
    </citation>
    <scope>NUCLEOTIDE SEQUENCE [LARGE SCALE GENOMIC DNA]</scope>
    <source>
        <strain evidence="2 3">DSM 26736</strain>
    </source>
</reference>
<feature type="transmembrane region" description="Helical" evidence="1">
    <location>
        <begin position="12"/>
        <end position="45"/>
    </location>
</feature>
<dbReference type="PIRSF" id="PIRSF016789">
    <property type="entry name" value="DUF454"/>
    <property type="match status" value="1"/>
</dbReference>
<sequence length="130" mass="13915">MSELAPSRVVRAGYLLLGLFFVALGVIGAFLPVMPTTIFIILAAWSFGKSSPRLENWLLNHRFFGPPLRAWRAEGAIPTVAKIVAVISMAGGYALFLWQAHPAPWLAAGVAVLLLACGTYVLSRPAPAAK</sequence>
<dbReference type="RefSeq" id="WP_343056860.1">
    <property type="nucleotide sequence ID" value="NZ_JACIJF010000003.1"/>
</dbReference>
<evidence type="ECO:0008006" key="4">
    <source>
        <dbReference type="Google" id="ProtNLM"/>
    </source>
</evidence>
<organism evidence="2 3">
    <name type="scientific">Sphingomonas xinjiangensis</name>
    <dbReference type="NCBI Taxonomy" id="643568"/>
    <lineage>
        <taxon>Bacteria</taxon>
        <taxon>Pseudomonadati</taxon>
        <taxon>Pseudomonadota</taxon>
        <taxon>Alphaproteobacteria</taxon>
        <taxon>Sphingomonadales</taxon>
        <taxon>Sphingomonadaceae</taxon>
        <taxon>Sphingomonas</taxon>
    </lineage>
</organism>
<keyword evidence="1" id="KW-1133">Transmembrane helix</keyword>
<evidence type="ECO:0000313" key="2">
    <source>
        <dbReference type="EMBL" id="MBB5710314.1"/>
    </source>
</evidence>
<accession>A0A840YBU2</accession>
<protein>
    <recommendedName>
        <fullName evidence="4">DUF454 domain-containing protein</fullName>
    </recommendedName>
</protein>
<dbReference type="InterPro" id="IPR007401">
    <property type="entry name" value="DUF454"/>
</dbReference>
<feature type="transmembrane region" description="Helical" evidence="1">
    <location>
        <begin position="104"/>
        <end position="122"/>
    </location>
</feature>
<gene>
    <name evidence="2" type="ORF">FHT02_001542</name>
</gene>
<dbReference type="PANTHER" id="PTHR35813:SF1">
    <property type="entry name" value="INNER MEMBRANE PROTEIN YBAN"/>
    <property type="match status" value="1"/>
</dbReference>
<evidence type="ECO:0000313" key="3">
    <source>
        <dbReference type="Proteomes" id="UP000527143"/>
    </source>
</evidence>
<name>A0A840YBU2_9SPHN</name>